<dbReference type="GO" id="GO:0051082">
    <property type="term" value="F:unfolded protein binding"/>
    <property type="evidence" value="ECO:0007669"/>
    <property type="project" value="UniProtKB-UniRule"/>
</dbReference>
<dbReference type="InterPro" id="IPR010603">
    <property type="entry name" value="Znf_CppX_C4"/>
</dbReference>
<feature type="binding site" evidence="1">
    <location>
        <position position="34"/>
    </location>
    <ligand>
        <name>Zn(2+)</name>
        <dbReference type="ChEBI" id="CHEBI:29105"/>
    </ligand>
</feature>
<keyword evidence="1" id="KW-0479">Metal-binding</keyword>
<sequence length="119" mass="13250">MTYPEDPYCSFCGRPGSEAGKLVDGPGVRICTDCVKLAWSIVDEYTERPADAPPPPWTALDGEQMLARLPQLAAAVDQAEAGLRAWVRELRRRGATWEQIAQALGVTRRSAWERFSEEE</sequence>
<dbReference type="AlphaFoldDB" id="A0A7K0BNV0"/>
<keyword evidence="1" id="KW-0862">Zinc</keyword>
<dbReference type="InterPro" id="IPR059188">
    <property type="entry name" value="Znf_CLPX-like"/>
</dbReference>
<accession>A0A7K0BNV0</accession>
<dbReference type="OrthoDB" id="9812570at2"/>
<dbReference type="Proteomes" id="UP000487268">
    <property type="component" value="Unassembled WGS sequence"/>
</dbReference>
<name>A0A7K0BNV0_9ACTN</name>
<evidence type="ECO:0000256" key="1">
    <source>
        <dbReference type="PROSITE-ProRule" id="PRU01250"/>
    </source>
</evidence>
<feature type="binding site" evidence="1">
    <location>
        <position position="9"/>
    </location>
    <ligand>
        <name>Zn(2+)</name>
        <dbReference type="ChEBI" id="CHEBI:29105"/>
    </ligand>
</feature>
<dbReference type="GO" id="GO:0006457">
    <property type="term" value="P:protein folding"/>
    <property type="evidence" value="ECO:0007669"/>
    <property type="project" value="UniProtKB-UniRule"/>
</dbReference>
<dbReference type="Pfam" id="PF06689">
    <property type="entry name" value="zf-C4_ClpX"/>
    <property type="match status" value="1"/>
</dbReference>
<proteinExistence type="inferred from homology"/>
<dbReference type="SUPFAM" id="SSF57716">
    <property type="entry name" value="Glucocorticoid receptor-like (DNA-binding domain)"/>
    <property type="match status" value="1"/>
</dbReference>
<dbReference type="EMBL" id="WEGH01000001">
    <property type="protein sequence ID" value="MQY02807.1"/>
    <property type="molecule type" value="Genomic_DNA"/>
</dbReference>
<dbReference type="SMART" id="SM00994">
    <property type="entry name" value="zf-C4_ClpX"/>
    <property type="match status" value="1"/>
</dbReference>
<evidence type="ECO:0000313" key="4">
    <source>
        <dbReference type="Proteomes" id="UP000487268"/>
    </source>
</evidence>
<protein>
    <recommendedName>
        <fullName evidence="2">ClpX-type ZB domain-containing protein</fullName>
    </recommendedName>
</protein>
<dbReference type="InterPro" id="IPR038366">
    <property type="entry name" value="Znf_CppX_C4_sf"/>
</dbReference>
<feature type="binding site" evidence="1">
    <location>
        <position position="31"/>
    </location>
    <ligand>
        <name>Zn(2+)</name>
        <dbReference type="ChEBI" id="CHEBI:29105"/>
    </ligand>
</feature>
<feature type="domain" description="ClpX-type ZB" evidence="2">
    <location>
        <begin position="1"/>
        <end position="50"/>
    </location>
</feature>
<feature type="binding site" evidence="1">
    <location>
        <position position="12"/>
    </location>
    <ligand>
        <name>Zn(2+)</name>
        <dbReference type="ChEBI" id="CHEBI:29105"/>
    </ligand>
</feature>
<dbReference type="GO" id="GO:0046983">
    <property type="term" value="F:protein dimerization activity"/>
    <property type="evidence" value="ECO:0007669"/>
    <property type="project" value="UniProtKB-UniRule"/>
</dbReference>
<reference evidence="3 4" key="1">
    <citation type="submission" date="2019-10" db="EMBL/GenBank/DDBJ databases">
        <title>Actinomadura rubteroloni sp. nov. and Actinomadura macrotermitis sp. nov., isolated from the gut of fungus growing-termite Macrotermes natalensis.</title>
        <authorList>
            <person name="Benndorf R."/>
            <person name="Martin K."/>
            <person name="Kuefner M."/>
            <person name="De Beer W."/>
            <person name="Kaster A.-K."/>
            <person name="Vollmers J."/>
            <person name="Poulsen M."/>
            <person name="Beemelmanns C."/>
        </authorList>
    </citation>
    <scope>NUCLEOTIDE SEQUENCE [LARGE SCALE GENOMIC DNA]</scope>
    <source>
        <strain evidence="3 4">RB68</strain>
    </source>
</reference>
<evidence type="ECO:0000259" key="2">
    <source>
        <dbReference type="PROSITE" id="PS51902"/>
    </source>
</evidence>
<evidence type="ECO:0000313" key="3">
    <source>
        <dbReference type="EMBL" id="MQY02807.1"/>
    </source>
</evidence>
<keyword evidence="1" id="KW-0143">Chaperone</keyword>
<dbReference type="Gene3D" id="6.20.220.10">
    <property type="entry name" value="ClpX chaperone, C4-type zinc finger domain"/>
    <property type="match status" value="1"/>
</dbReference>
<organism evidence="3 4">
    <name type="scientific">Actinomadura macrotermitis</name>
    <dbReference type="NCBI Taxonomy" id="2585200"/>
    <lineage>
        <taxon>Bacteria</taxon>
        <taxon>Bacillati</taxon>
        <taxon>Actinomycetota</taxon>
        <taxon>Actinomycetes</taxon>
        <taxon>Streptosporangiales</taxon>
        <taxon>Thermomonosporaceae</taxon>
        <taxon>Actinomadura</taxon>
    </lineage>
</organism>
<gene>
    <name evidence="3" type="ORF">ACRB68_08420</name>
</gene>
<comment type="similarity">
    <text evidence="1">Belongs to the ClpX chaperone family.</text>
</comment>
<keyword evidence="4" id="KW-1185">Reference proteome</keyword>
<comment type="caution">
    <text evidence="3">The sequence shown here is derived from an EMBL/GenBank/DDBJ whole genome shotgun (WGS) entry which is preliminary data.</text>
</comment>
<dbReference type="PROSITE" id="PS51902">
    <property type="entry name" value="CLPX_ZB"/>
    <property type="match status" value="1"/>
</dbReference>
<dbReference type="GO" id="GO:0008270">
    <property type="term" value="F:zinc ion binding"/>
    <property type="evidence" value="ECO:0007669"/>
    <property type="project" value="UniProtKB-UniRule"/>
</dbReference>